<dbReference type="GO" id="GO:0016020">
    <property type="term" value="C:membrane"/>
    <property type="evidence" value="ECO:0007669"/>
    <property type="project" value="UniProtKB-SubCell"/>
</dbReference>
<evidence type="ECO:0000259" key="13">
    <source>
        <dbReference type="PROSITE" id="PS51003"/>
    </source>
</evidence>
<name>A0AAU9EDF1_9BACT</name>
<dbReference type="PANTHER" id="PTHR19271">
    <property type="entry name" value="CYTOCHROME B"/>
    <property type="match status" value="1"/>
</dbReference>
<dbReference type="KEGG" id="dmp:FAK_22090"/>
<evidence type="ECO:0000256" key="10">
    <source>
        <dbReference type="PROSITE-ProRule" id="PRU00433"/>
    </source>
</evidence>
<evidence type="ECO:0000313" key="16">
    <source>
        <dbReference type="Proteomes" id="UP001366166"/>
    </source>
</evidence>
<evidence type="ECO:0000259" key="14">
    <source>
        <dbReference type="PROSITE" id="PS51007"/>
    </source>
</evidence>
<dbReference type="SUPFAM" id="SSF81648">
    <property type="entry name" value="a domain/subunit of cytochrome bc1 complex (Ubiquinol-cytochrome c reductase)"/>
    <property type="match status" value="1"/>
</dbReference>
<dbReference type="InterPro" id="IPR005797">
    <property type="entry name" value="Cyt_b/b6_N"/>
</dbReference>
<evidence type="ECO:0000256" key="4">
    <source>
        <dbReference type="ARBA" id="ARBA00022692"/>
    </source>
</evidence>
<keyword evidence="16" id="KW-1185">Reference proteome</keyword>
<evidence type="ECO:0000313" key="15">
    <source>
        <dbReference type="EMBL" id="BEQ15143.1"/>
    </source>
</evidence>
<dbReference type="InterPro" id="IPR005798">
    <property type="entry name" value="Cyt_b/b6_C"/>
</dbReference>
<dbReference type="Pfam" id="PF00032">
    <property type="entry name" value="Cytochrom_B_C"/>
    <property type="match status" value="1"/>
</dbReference>
<protein>
    <recommendedName>
        <fullName evidence="17">Cytochrome b</fullName>
    </recommendedName>
</protein>
<dbReference type="GO" id="GO:0020037">
    <property type="term" value="F:heme binding"/>
    <property type="evidence" value="ECO:0007669"/>
    <property type="project" value="InterPro"/>
</dbReference>
<keyword evidence="4 11" id="KW-0812">Transmembrane</keyword>
<keyword evidence="6" id="KW-0249">Electron transport</keyword>
<feature type="transmembrane region" description="Helical" evidence="11">
    <location>
        <begin position="292"/>
        <end position="313"/>
    </location>
</feature>
<evidence type="ECO:0000256" key="3">
    <source>
        <dbReference type="ARBA" id="ARBA00022617"/>
    </source>
</evidence>
<keyword evidence="9 11" id="KW-0472">Membrane</keyword>
<feature type="transmembrane region" description="Helical" evidence="11">
    <location>
        <begin position="89"/>
        <end position="110"/>
    </location>
</feature>
<dbReference type="PROSITE" id="PS51003">
    <property type="entry name" value="CYTB_CTER"/>
    <property type="match status" value="1"/>
</dbReference>
<reference evidence="16" key="1">
    <citation type="journal article" date="2023" name="Arch. Microbiol.">
        <title>Desulfoferula mesophilus gen. nov. sp. nov., a mesophilic sulfate-reducing bacterium isolated from a brackish lake sediment.</title>
        <authorList>
            <person name="Watanabe T."/>
            <person name="Yabe T."/>
            <person name="Tsuji J.M."/>
            <person name="Fukui M."/>
        </authorList>
    </citation>
    <scope>NUCLEOTIDE SEQUENCE [LARGE SCALE GENOMIC DNA]</scope>
    <source>
        <strain evidence="16">12FAK</strain>
    </source>
</reference>
<proteinExistence type="predicted"/>
<keyword evidence="2" id="KW-0813">Transport</keyword>
<dbReference type="Gene3D" id="1.20.810.10">
    <property type="entry name" value="Cytochrome Bc1 Complex, Chain C"/>
    <property type="match status" value="1"/>
</dbReference>
<dbReference type="Pfam" id="PF00033">
    <property type="entry name" value="Cytochrome_B"/>
    <property type="match status" value="1"/>
</dbReference>
<evidence type="ECO:0000256" key="8">
    <source>
        <dbReference type="ARBA" id="ARBA00023004"/>
    </source>
</evidence>
<dbReference type="PROSITE" id="PS51007">
    <property type="entry name" value="CYTC"/>
    <property type="match status" value="1"/>
</dbReference>
<dbReference type="Gene3D" id="1.10.760.10">
    <property type="entry name" value="Cytochrome c-like domain"/>
    <property type="match status" value="1"/>
</dbReference>
<organism evidence="15 16">
    <name type="scientific">Desulfoferula mesophila</name>
    <dbReference type="NCBI Taxonomy" id="3058419"/>
    <lineage>
        <taxon>Bacteria</taxon>
        <taxon>Pseudomonadati</taxon>
        <taxon>Thermodesulfobacteriota</taxon>
        <taxon>Desulfarculia</taxon>
        <taxon>Desulfarculales</taxon>
        <taxon>Desulfarculaceae</taxon>
        <taxon>Desulfoferula</taxon>
    </lineage>
</organism>
<dbReference type="InterPro" id="IPR036909">
    <property type="entry name" value="Cyt_c-like_dom_sf"/>
</dbReference>
<gene>
    <name evidence="15" type="ORF">FAK_22090</name>
</gene>
<dbReference type="InterPro" id="IPR016174">
    <property type="entry name" value="Di-haem_cyt_TM"/>
</dbReference>
<accession>A0AAU9EDF1</accession>
<keyword evidence="8 10" id="KW-0408">Iron</keyword>
<evidence type="ECO:0000256" key="6">
    <source>
        <dbReference type="ARBA" id="ARBA00022982"/>
    </source>
</evidence>
<dbReference type="PROSITE" id="PS51002">
    <property type="entry name" value="CYTB_NTER"/>
    <property type="match status" value="1"/>
</dbReference>
<evidence type="ECO:0000256" key="11">
    <source>
        <dbReference type="SAM" id="Phobius"/>
    </source>
</evidence>
<feature type="transmembrane region" description="Helical" evidence="11">
    <location>
        <begin position="232"/>
        <end position="252"/>
    </location>
</feature>
<feature type="domain" description="Cytochrome b/b6 N-terminal region profile" evidence="12">
    <location>
        <begin position="4"/>
        <end position="215"/>
    </location>
</feature>
<evidence type="ECO:0000256" key="7">
    <source>
        <dbReference type="ARBA" id="ARBA00022989"/>
    </source>
</evidence>
<dbReference type="SUPFAM" id="SSF81342">
    <property type="entry name" value="Transmembrane di-heme cytochromes"/>
    <property type="match status" value="1"/>
</dbReference>
<feature type="transmembrane region" description="Helical" evidence="11">
    <location>
        <begin position="116"/>
        <end position="138"/>
    </location>
</feature>
<evidence type="ECO:0000259" key="12">
    <source>
        <dbReference type="PROSITE" id="PS51002"/>
    </source>
</evidence>
<dbReference type="GO" id="GO:0022904">
    <property type="term" value="P:respiratory electron transport chain"/>
    <property type="evidence" value="ECO:0007669"/>
    <property type="project" value="InterPro"/>
</dbReference>
<evidence type="ECO:0000256" key="9">
    <source>
        <dbReference type="ARBA" id="ARBA00023136"/>
    </source>
</evidence>
<evidence type="ECO:0000256" key="5">
    <source>
        <dbReference type="ARBA" id="ARBA00022723"/>
    </source>
</evidence>
<keyword evidence="3 10" id="KW-0349">Heme</keyword>
<dbReference type="EMBL" id="AP028679">
    <property type="protein sequence ID" value="BEQ15143.1"/>
    <property type="molecule type" value="Genomic_DNA"/>
</dbReference>
<dbReference type="SUPFAM" id="SSF46626">
    <property type="entry name" value="Cytochrome c"/>
    <property type="match status" value="1"/>
</dbReference>
<keyword evidence="7 11" id="KW-1133">Transmembrane helix</keyword>
<dbReference type="AlphaFoldDB" id="A0AAU9EDF1"/>
<dbReference type="GO" id="GO:0016491">
    <property type="term" value="F:oxidoreductase activity"/>
    <property type="evidence" value="ECO:0007669"/>
    <property type="project" value="InterPro"/>
</dbReference>
<dbReference type="InterPro" id="IPR036150">
    <property type="entry name" value="Cyt_b/b6_C_sf"/>
</dbReference>
<feature type="transmembrane region" description="Helical" evidence="11">
    <location>
        <begin position="34"/>
        <end position="58"/>
    </location>
</feature>
<feature type="domain" description="Cytochrome c" evidence="14">
    <location>
        <begin position="364"/>
        <end position="446"/>
    </location>
</feature>
<sequence>MSRFASFWAERLGWEKHLKPFLYKPLPGRLNWSFTLGSLLLLLFVAQVVTGILLAAFYNPSPDHAYQSIGYIMTQLPAGALVRGLHHYGAAAMVILAAAHLLSNLYYGAYKPPRELTWVGGVFLLLMVLGFGFTGYLLPWDQKAYWATVVGTNVAGDIPVIGGFLAGLLRGGPNVSGLTLTRFYSVHVLLLPALTALLIMIHMYLVRLHDISYHGAPQGKDDKPYLFFPDHALKAAVAFLVVLGVMIILSLVSPPTQEAVARTPDPTYLPRPEWYYMWLFKLLTYFEGGAELIGSFVIPLGLLALLVALPFLSKSHSQEPSSRPLVLAVAGACLVAVVYLTAMGVAESKPYGQVVVVPAEKLSPQAIRGLRLWVEKDCAYCHQIMGRGGHRVGPDMSNIVAKGRTRKYLVDFIRNPQKTKPLSIMPKYDLNPQELEALGSFLLSLDFAGKGERVLTREQALALTQQTDK</sequence>
<dbReference type="Proteomes" id="UP001366166">
    <property type="component" value="Chromosome"/>
</dbReference>
<dbReference type="Pfam" id="PF00034">
    <property type="entry name" value="Cytochrom_C"/>
    <property type="match status" value="1"/>
</dbReference>
<feature type="transmembrane region" description="Helical" evidence="11">
    <location>
        <begin position="145"/>
        <end position="166"/>
    </location>
</feature>
<evidence type="ECO:0000256" key="2">
    <source>
        <dbReference type="ARBA" id="ARBA00022448"/>
    </source>
</evidence>
<feature type="transmembrane region" description="Helical" evidence="11">
    <location>
        <begin position="186"/>
        <end position="206"/>
    </location>
</feature>
<dbReference type="PANTHER" id="PTHR19271:SF16">
    <property type="entry name" value="CYTOCHROME B"/>
    <property type="match status" value="1"/>
</dbReference>
<dbReference type="GO" id="GO:0046872">
    <property type="term" value="F:metal ion binding"/>
    <property type="evidence" value="ECO:0007669"/>
    <property type="project" value="UniProtKB-KW"/>
</dbReference>
<evidence type="ECO:0000256" key="1">
    <source>
        <dbReference type="ARBA" id="ARBA00004141"/>
    </source>
</evidence>
<evidence type="ECO:0008006" key="17">
    <source>
        <dbReference type="Google" id="ProtNLM"/>
    </source>
</evidence>
<feature type="transmembrane region" description="Helical" evidence="11">
    <location>
        <begin position="325"/>
        <end position="346"/>
    </location>
</feature>
<comment type="subcellular location">
    <subcellularLocation>
        <location evidence="1">Membrane</location>
        <topology evidence="1">Multi-pass membrane protein</topology>
    </subcellularLocation>
</comment>
<keyword evidence="5 10" id="KW-0479">Metal-binding</keyword>
<dbReference type="InterPro" id="IPR027387">
    <property type="entry name" value="Cytb/b6-like_sf"/>
</dbReference>
<dbReference type="GO" id="GO:0009055">
    <property type="term" value="F:electron transfer activity"/>
    <property type="evidence" value="ECO:0007669"/>
    <property type="project" value="InterPro"/>
</dbReference>
<feature type="domain" description="Cytochrome b/b6 C-terminal region profile" evidence="13">
    <location>
        <begin position="212"/>
        <end position="344"/>
    </location>
</feature>
<dbReference type="InterPro" id="IPR009056">
    <property type="entry name" value="Cyt_c-like_dom"/>
</dbReference>
<dbReference type="RefSeq" id="WP_338599154.1">
    <property type="nucleotide sequence ID" value="NZ_AP028679.1"/>
</dbReference>